<feature type="region of interest" description="Disordered" evidence="1">
    <location>
        <begin position="31"/>
        <end position="60"/>
    </location>
</feature>
<accession>A0A1Y6CK64</accession>
<organism evidence="3 4">
    <name type="scientific">Pseudobacteriovorax antillogorgiicola</name>
    <dbReference type="NCBI Taxonomy" id="1513793"/>
    <lineage>
        <taxon>Bacteria</taxon>
        <taxon>Pseudomonadati</taxon>
        <taxon>Bdellovibrionota</taxon>
        <taxon>Oligoflexia</taxon>
        <taxon>Oligoflexales</taxon>
        <taxon>Pseudobacteriovoracaceae</taxon>
        <taxon>Pseudobacteriovorax</taxon>
    </lineage>
</organism>
<name>A0A1Y6CK64_9BACT</name>
<dbReference type="STRING" id="1513793.SAMN06296036_1264"/>
<evidence type="ECO:0000256" key="2">
    <source>
        <dbReference type="SAM" id="Phobius"/>
    </source>
</evidence>
<feature type="transmembrane region" description="Helical" evidence="2">
    <location>
        <begin position="6"/>
        <end position="23"/>
    </location>
</feature>
<dbReference type="Proteomes" id="UP000192907">
    <property type="component" value="Unassembled WGS sequence"/>
</dbReference>
<keyword evidence="2" id="KW-0472">Membrane</keyword>
<reference evidence="4" key="1">
    <citation type="submission" date="2017-04" db="EMBL/GenBank/DDBJ databases">
        <authorList>
            <person name="Varghese N."/>
            <person name="Submissions S."/>
        </authorList>
    </citation>
    <scope>NUCLEOTIDE SEQUENCE [LARGE SCALE GENOMIC DNA]</scope>
    <source>
        <strain evidence="4">RKEM611</strain>
    </source>
</reference>
<evidence type="ECO:0008006" key="5">
    <source>
        <dbReference type="Google" id="ProtNLM"/>
    </source>
</evidence>
<proteinExistence type="predicted"/>
<keyword evidence="2" id="KW-0812">Transmembrane</keyword>
<protein>
    <recommendedName>
        <fullName evidence="5">DUF2059 domain-containing protein</fullName>
    </recommendedName>
</protein>
<sequence length="315" mass="35586">MVKKLIVPLTIVLGVIVGLYYLVSPESKPAGTMDGDAKQHAESSSVTSNQGDEEVSVSPVVVSSSKEKVDLHQTPEFKEYAETANLYERFEGLKVSMNFALGAVVSQMNLESHEKEELRAKIEKLIQSNSLKEHLLNAMNEDFTEQEIMTLAEMYRNQDMMQVTNREQELLEQGPELMEKFISQYSDVNVMDSLRKVAGQRVEELGLWDDAQQIYGGMMSSLANSMDLEKHHVSRETFHQVSKLMMDAQKDSFDLGVMYLYQDLGPDAWPKFVAKYQSKEMTKERKLVHSVLGRFMEDVASAMGSYTAQVASQRG</sequence>
<evidence type="ECO:0000256" key="1">
    <source>
        <dbReference type="SAM" id="MobiDB-lite"/>
    </source>
</evidence>
<keyword evidence="4" id="KW-1185">Reference proteome</keyword>
<gene>
    <name evidence="3" type="ORF">SAMN06296036_1264</name>
</gene>
<dbReference type="EMBL" id="FWZT01000026">
    <property type="protein sequence ID" value="SMF71001.1"/>
    <property type="molecule type" value="Genomic_DNA"/>
</dbReference>
<evidence type="ECO:0000313" key="4">
    <source>
        <dbReference type="Proteomes" id="UP000192907"/>
    </source>
</evidence>
<dbReference type="AlphaFoldDB" id="A0A1Y6CK64"/>
<dbReference type="RefSeq" id="WP_132324341.1">
    <property type="nucleotide sequence ID" value="NZ_FWZT01000026.1"/>
</dbReference>
<keyword evidence="2" id="KW-1133">Transmembrane helix</keyword>
<evidence type="ECO:0000313" key="3">
    <source>
        <dbReference type="EMBL" id="SMF71001.1"/>
    </source>
</evidence>